<dbReference type="InterPro" id="IPR003593">
    <property type="entry name" value="AAA+_ATPase"/>
</dbReference>
<sequence>MTNLLEVIDLQTYFSTKHGLIKAVDGVSFSVAPGQTVCLVGESGSGKSMSAWSVMGLVKPPGKIVGGQIFFKGQNLLEYSPKQMQALRGSQIGMVFQEPMTSLNPSYTIGFQVAEVFKIHQPTLTKAQIKEKSMQALGQVGLGAEKFNAYPFNLSGGQRQRVVIAMAMACAPDLLIADEPTTALDVTIQAQILDLMQNLQKSKQMAMLFITHDLGVVAQLADVVVVLYKGEVVEKASAKDLFNDPRHPYTRALLEAIPKPGQRKVRLASVDENINYLDFPKEIRC</sequence>
<dbReference type="SMART" id="SM00382">
    <property type="entry name" value="AAA"/>
    <property type="match status" value="1"/>
</dbReference>
<reference evidence="9 10" key="1">
    <citation type="submission" date="2021-07" db="EMBL/GenBank/DDBJ databases">
        <title>Novel Helicobacter sp. Isolated from a dog.</title>
        <authorList>
            <person name="Rimbara E."/>
            <person name="Suzuki M."/>
        </authorList>
    </citation>
    <scope>NUCLEOTIDE SEQUENCE [LARGE SCALE GENOMIC DNA]</scope>
    <source>
        <strain evidence="10">NHP19-003</strain>
    </source>
</reference>
<keyword evidence="4" id="KW-1003">Cell membrane</keyword>
<dbReference type="Pfam" id="PF00005">
    <property type="entry name" value="ABC_tran"/>
    <property type="match status" value="1"/>
</dbReference>
<dbReference type="Pfam" id="PF08352">
    <property type="entry name" value="oligo_HPY"/>
    <property type="match status" value="1"/>
</dbReference>
<dbReference type="PANTHER" id="PTHR43297:SF2">
    <property type="entry name" value="DIPEPTIDE TRANSPORT ATP-BINDING PROTEIN DPPD"/>
    <property type="match status" value="1"/>
</dbReference>
<dbReference type="Gene3D" id="3.40.50.300">
    <property type="entry name" value="P-loop containing nucleotide triphosphate hydrolases"/>
    <property type="match status" value="1"/>
</dbReference>
<evidence type="ECO:0000256" key="4">
    <source>
        <dbReference type="ARBA" id="ARBA00022475"/>
    </source>
</evidence>
<dbReference type="EMBL" id="AP024814">
    <property type="protein sequence ID" value="BCZ18045.1"/>
    <property type="molecule type" value="Genomic_DNA"/>
</dbReference>
<dbReference type="RefSeq" id="WP_221279304.1">
    <property type="nucleotide sequence ID" value="NZ_AP024814.1"/>
</dbReference>
<dbReference type="InterPro" id="IPR003439">
    <property type="entry name" value="ABC_transporter-like_ATP-bd"/>
</dbReference>
<proteinExistence type="inferred from homology"/>
<evidence type="ECO:0000256" key="5">
    <source>
        <dbReference type="ARBA" id="ARBA00022741"/>
    </source>
</evidence>
<dbReference type="Proteomes" id="UP000826775">
    <property type="component" value="Chromosome"/>
</dbReference>
<gene>
    <name evidence="9" type="primary">dppD</name>
    <name evidence="9" type="ORF">NHP190003_13270</name>
</gene>
<keyword evidence="10" id="KW-1185">Reference proteome</keyword>
<keyword evidence="3" id="KW-0813">Transport</keyword>
<dbReference type="InterPro" id="IPR050388">
    <property type="entry name" value="ABC_Ni/Peptide_Import"/>
</dbReference>
<keyword evidence="7" id="KW-0472">Membrane</keyword>
<comment type="subcellular location">
    <subcellularLocation>
        <location evidence="1">Cell inner membrane</location>
        <topology evidence="1">Peripheral membrane protein</topology>
    </subcellularLocation>
</comment>
<evidence type="ECO:0000256" key="1">
    <source>
        <dbReference type="ARBA" id="ARBA00004417"/>
    </source>
</evidence>
<evidence type="ECO:0000256" key="6">
    <source>
        <dbReference type="ARBA" id="ARBA00022840"/>
    </source>
</evidence>
<dbReference type="PROSITE" id="PS00211">
    <property type="entry name" value="ABC_TRANSPORTER_1"/>
    <property type="match status" value="1"/>
</dbReference>
<evidence type="ECO:0000256" key="2">
    <source>
        <dbReference type="ARBA" id="ARBA00005417"/>
    </source>
</evidence>
<keyword evidence="5" id="KW-0547">Nucleotide-binding</keyword>
<organism evidence="9 10">
    <name type="scientific">Helicobacter gastrocanis</name>
    <dbReference type="NCBI Taxonomy" id="2849641"/>
    <lineage>
        <taxon>Bacteria</taxon>
        <taxon>Pseudomonadati</taxon>
        <taxon>Campylobacterota</taxon>
        <taxon>Epsilonproteobacteria</taxon>
        <taxon>Campylobacterales</taxon>
        <taxon>Helicobacteraceae</taxon>
        <taxon>Helicobacter</taxon>
    </lineage>
</organism>
<accession>A0ABM7SEK4</accession>
<evidence type="ECO:0000256" key="3">
    <source>
        <dbReference type="ARBA" id="ARBA00022448"/>
    </source>
</evidence>
<evidence type="ECO:0000313" key="9">
    <source>
        <dbReference type="EMBL" id="BCZ18045.1"/>
    </source>
</evidence>
<evidence type="ECO:0000256" key="7">
    <source>
        <dbReference type="ARBA" id="ARBA00023136"/>
    </source>
</evidence>
<dbReference type="PANTHER" id="PTHR43297">
    <property type="entry name" value="OLIGOPEPTIDE TRANSPORT ATP-BINDING PROTEIN APPD"/>
    <property type="match status" value="1"/>
</dbReference>
<feature type="domain" description="ABC transporter" evidence="8">
    <location>
        <begin position="5"/>
        <end position="254"/>
    </location>
</feature>
<dbReference type="InterPro" id="IPR013563">
    <property type="entry name" value="Oligopep_ABC_C"/>
</dbReference>
<evidence type="ECO:0000313" key="10">
    <source>
        <dbReference type="Proteomes" id="UP000826775"/>
    </source>
</evidence>
<dbReference type="PROSITE" id="PS50893">
    <property type="entry name" value="ABC_TRANSPORTER_2"/>
    <property type="match status" value="1"/>
</dbReference>
<dbReference type="InterPro" id="IPR017871">
    <property type="entry name" value="ABC_transporter-like_CS"/>
</dbReference>
<protein>
    <submittedName>
        <fullName evidence="9">Dipeptide ABC transporter, ATP-binding protein DppD</fullName>
    </submittedName>
</protein>
<dbReference type="SUPFAM" id="SSF52540">
    <property type="entry name" value="P-loop containing nucleoside triphosphate hydrolases"/>
    <property type="match status" value="1"/>
</dbReference>
<dbReference type="NCBIfam" id="TIGR01727">
    <property type="entry name" value="oligo_HPY"/>
    <property type="match status" value="1"/>
</dbReference>
<comment type="similarity">
    <text evidence="2">Belongs to the ABC transporter superfamily.</text>
</comment>
<dbReference type="InterPro" id="IPR027417">
    <property type="entry name" value="P-loop_NTPase"/>
</dbReference>
<dbReference type="CDD" id="cd03257">
    <property type="entry name" value="ABC_NikE_OppD_transporters"/>
    <property type="match status" value="1"/>
</dbReference>
<name>A0ABM7SEK4_9HELI</name>
<dbReference type="GO" id="GO:0005524">
    <property type="term" value="F:ATP binding"/>
    <property type="evidence" value="ECO:0007669"/>
    <property type="project" value="UniProtKB-KW"/>
</dbReference>
<evidence type="ECO:0000259" key="8">
    <source>
        <dbReference type="PROSITE" id="PS50893"/>
    </source>
</evidence>
<keyword evidence="6 9" id="KW-0067">ATP-binding</keyword>